<protein>
    <submittedName>
        <fullName evidence="1">Glycosyltransferase family 4 protein</fullName>
        <ecNumber evidence="1">2.4.-.-</ecNumber>
    </submittedName>
</protein>
<proteinExistence type="predicted"/>
<dbReference type="CDD" id="cd03801">
    <property type="entry name" value="GT4_PimA-like"/>
    <property type="match status" value="1"/>
</dbReference>
<dbReference type="Pfam" id="PF13692">
    <property type="entry name" value="Glyco_trans_1_4"/>
    <property type="match status" value="1"/>
</dbReference>
<dbReference type="Proteomes" id="UP001454489">
    <property type="component" value="Unassembled WGS sequence"/>
</dbReference>
<dbReference type="PANTHER" id="PTHR46656">
    <property type="entry name" value="PUTATIVE-RELATED"/>
    <property type="match status" value="1"/>
</dbReference>
<dbReference type="GO" id="GO:0016757">
    <property type="term" value="F:glycosyltransferase activity"/>
    <property type="evidence" value="ECO:0007669"/>
    <property type="project" value="UniProtKB-KW"/>
</dbReference>
<organism evidence="1 2">
    <name type="scientific">Maccoyibacter intestinihominis</name>
    <dbReference type="NCBI Taxonomy" id="3133499"/>
    <lineage>
        <taxon>Bacteria</taxon>
        <taxon>Bacillati</taxon>
        <taxon>Bacillota</taxon>
        <taxon>Clostridia</taxon>
        <taxon>Lachnospirales</taxon>
        <taxon>Lachnospiraceae</taxon>
        <taxon>Maccoyibacter</taxon>
    </lineage>
</organism>
<comment type="caution">
    <text evidence="1">The sequence shown here is derived from an EMBL/GenBank/DDBJ whole genome shotgun (WGS) entry which is preliminary data.</text>
</comment>
<name>A0ABV1HH57_9FIRM</name>
<dbReference type="RefSeq" id="WP_353531190.1">
    <property type="nucleotide sequence ID" value="NZ_JBBMEX010000011.1"/>
</dbReference>
<gene>
    <name evidence="1" type="ORF">WMO43_10890</name>
</gene>
<reference evidence="1 2" key="1">
    <citation type="submission" date="2024-03" db="EMBL/GenBank/DDBJ databases">
        <title>Human intestinal bacterial collection.</title>
        <authorList>
            <person name="Pauvert C."/>
            <person name="Hitch T.C.A."/>
            <person name="Clavel T."/>
        </authorList>
    </citation>
    <scope>NUCLEOTIDE SEQUENCE [LARGE SCALE GENOMIC DNA]</scope>
    <source>
        <strain evidence="1 2">CLA-AA-H185</strain>
    </source>
</reference>
<dbReference type="EC" id="2.4.-.-" evidence="1"/>
<accession>A0ABV1HH57</accession>
<keyword evidence="1" id="KW-0808">Transferase</keyword>
<keyword evidence="1" id="KW-0328">Glycosyltransferase</keyword>
<sequence>MSVSNLVIKITDALKPVLVKIIPQEYLSRAKKAYMNRNTTKLKDAKIAPYKPGRYAEGINLIGSIQAASGLGQSSRLVAAELEASGMPYSIKEHHISEQLSMTEHEFDAKFSDELPYDINLLHINAHEFTVSYMQLGKQVWDYRYNIAFWLWELEEFPAEWIDCISIVDEIWTPAEFVSNSIRKVTDKPVHTIPYHVTAPTDDKYDRAYFGLPEDKFLFLMMYDNGSMMERKNPLGTLEAFKRAFGKENDEVGLVIKISGNAKEDMEKIREFFDGYTNIYFMTEMLTKIEVNSLLRDVDVFVSLHRAEGFGLGMAEAMLNGTPCIATNWSANTEFMDEKSACMVDYQLIELTEDIGPFKAGNRWADADVAQAAEYMKRLYADKAFYDIIKNNALSHINEVLSEERITVMMRERVEAIRKEAKEALKKNEEK</sequence>
<dbReference type="PANTHER" id="PTHR46656:SF3">
    <property type="entry name" value="PUTATIVE-RELATED"/>
    <property type="match status" value="1"/>
</dbReference>
<dbReference type="SUPFAM" id="SSF53756">
    <property type="entry name" value="UDP-Glycosyltransferase/glycogen phosphorylase"/>
    <property type="match status" value="1"/>
</dbReference>
<evidence type="ECO:0000313" key="2">
    <source>
        <dbReference type="Proteomes" id="UP001454489"/>
    </source>
</evidence>
<dbReference type="Gene3D" id="3.40.50.2000">
    <property type="entry name" value="Glycogen Phosphorylase B"/>
    <property type="match status" value="1"/>
</dbReference>
<dbReference type="EMBL" id="JBBMEX010000011">
    <property type="protein sequence ID" value="MEQ2558367.1"/>
    <property type="molecule type" value="Genomic_DNA"/>
</dbReference>
<evidence type="ECO:0000313" key="1">
    <source>
        <dbReference type="EMBL" id="MEQ2558367.1"/>
    </source>
</evidence>
<keyword evidence="2" id="KW-1185">Reference proteome</keyword>